<dbReference type="EMBL" id="WSZM01000046">
    <property type="protein sequence ID" value="KAF4045494.1"/>
    <property type="molecule type" value="Genomic_DNA"/>
</dbReference>
<sequence length="76" mass="8284">MNAEMTGLTDLLLSKSTLAQQLQSPPRGAADQVASLESPEEPVVAAPRSKSKRGRPSKRDQELWTTSSTETLFTVR</sequence>
<evidence type="ECO:0000256" key="1">
    <source>
        <dbReference type="SAM" id="MobiDB-lite"/>
    </source>
</evidence>
<keyword evidence="3" id="KW-1185">Reference proteome</keyword>
<evidence type="ECO:0000313" key="2">
    <source>
        <dbReference type="EMBL" id="KAF4045494.1"/>
    </source>
</evidence>
<proteinExistence type="predicted"/>
<reference evidence="2" key="1">
    <citation type="submission" date="2020-04" db="EMBL/GenBank/DDBJ databases">
        <title>Hybrid Assembly of Korean Phytophthora infestans isolates.</title>
        <authorList>
            <person name="Prokchorchik M."/>
            <person name="Lee Y."/>
            <person name="Seo J."/>
            <person name="Cho J.-H."/>
            <person name="Park Y.-E."/>
            <person name="Jang D.-C."/>
            <person name="Im J.-S."/>
            <person name="Choi J.-G."/>
            <person name="Park H.-J."/>
            <person name="Lee G.-B."/>
            <person name="Lee Y.-G."/>
            <person name="Hong S.-Y."/>
            <person name="Cho K."/>
            <person name="Sohn K.H."/>
        </authorList>
    </citation>
    <scope>NUCLEOTIDE SEQUENCE</scope>
    <source>
        <strain evidence="2">KR_1_A1</strain>
    </source>
</reference>
<organism evidence="2 3">
    <name type="scientific">Phytophthora infestans</name>
    <name type="common">Potato late blight agent</name>
    <name type="synonym">Botrytis infestans</name>
    <dbReference type="NCBI Taxonomy" id="4787"/>
    <lineage>
        <taxon>Eukaryota</taxon>
        <taxon>Sar</taxon>
        <taxon>Stramenopiles</taxon>
        <taxon>Oomycota</taxon>
        <taxon>Peronosporomycetes</taxon>
        <taxon>Peronosporales</taxon>
        <taxon>Peronosporaceae</taxon>
        <taxon>Phytophthora</taxon>
    </lineage>
</organism>
<feature type="compositionally biased region" description="Polar residues" evidence="1">
    <location>
        <begin position="63"/>
        <end position="76"/>
    </location>
</feature>
<accession>A0A833TKK1</accession>
<name>A0A833TKK1_PHYIN</name>
<dbReference type="Proteomes" id="UP000602510">
    <property type="component" value="Unassembled WGS sequence"/>
</dbReference>
<evidence type="ECO:0000313" key="3">
    <source>
        <dbReference type="Proteomes" id="UP000602510"/>
    </source>
</evidence>
<gene>
    <name evidence="2" type="ORF">GN244_ATG02127</name>
</gene>
<comment type="caution">
    <text evidence="2">The sequence shown here is derived from an EMBL/GenBank/DDBJ whole genome shotgun (WGS) entry which is preliminary data.</text>
</comment>
<protein>
    <submittedName>
        <fullName evidence="2">Uncharacterized protein</fullName>
    </submittedName>
</protein>
<dbReference type="AlphaFoldDB" id="A0A833TKK1"/>
<feature type="region of interest" description="Disordered" evidence="1">
    <location>
        <begin position="19"/>
        <end position="76"/>
    </location>
</feature>